<proteinExistence type="inferred from homology"/>
<dbReference type="InterPro" id="IPR035906">
    <property type="entry name" value="MetI-like_sf"/>
</dbReference>
<comment type="similarity">
    <text evidence="7">Belongs to the binding-protein-dependent transport system permease family.</text>
</comment>
<evidence type="ECO:0000313" key="10">
    <source>
        <dbReference type="Proteomes" id="UP000291144"/>
    </source>
</evidence>
<feature type="transmembrane region" description="Helical" evidence="7">
    <location>
        <begin position="118"/>
        <end position="138"/>
    </location>
</feature>
<dbReference type="PANTHER" id="PTHR30193:SF41">
    <property type="entry name" value="DIACETYLCHITOBIOSE UPTAKE SYSTEM PERMEASE PROTEIN NGCF"/>
    <property type="match status" value="1"/>
</dbReference>
<organism evidence="9 10">
    <name type="scientific">Kribbella pittospori</name>
    <dbReference type="NCBI Taxonomy" id="722689"/>
    <lineage>
        <taxon>Bacteria</taxon>
        <taxon>Bacillati</taxon>
        <taxon>Actinomycetota</taxon>
        <taxon>Actinomycetes</taxon>
        <taxon>Propionibacteriales</taxon>
        <taxon>Kribbellaceae</taxon>
        <taxon>Kribbella</taxon>
    </lineage>
</organism>
<dbReference type="EMBL" id="SJKB01000003">
    <property type="protein sequence ID" value="TCC63184.1"/>
    <property type="molecule type" value="Genomic_DNA"/>
</dbReference>
<dbReference type="SUPFAM" id="SSF161098">
    <property type="entry name" value="MetI-like"/>
    <property type="match status" value="1"/>
</dbReference>
<feature type="transmembrane region" description="Helical" evidence="7">
    <location>
        <begin position="273"/>
        <end position="298"/>
    </location>
</feature>
<feature type="transmembrane region" description="Helical" evidence="7">
    <location>
        <begin position="26"/>
        <end position="47"/>
    </location>
</feature>
<dbReference type="PROSITE" id="PS50928">
    <property type="entry name" value="ABC_TM1"/>
    <property type="match status" value="1"/>
</dbReference>
<feature type="transmembrane region" description="Helical" evidence="7">
    <location>
        <begin position="166"/>
        <end position="189"/>
    </location>
</feature>
<evidence type="ECO:0000256" key="3">
    <source>
        <dbReference type="ARBA" id="ARBA00022475"/>
    </source>
</evidence>
<feature type="transmembrane region" description="Helical" evidence="7">
    <location>
        <begin position="85"/>
        <end position="106"/>
    </location>
</feature>
<dbReference type="InterPro" id="IPR051393">
    <property type="entry name" value="ABC_transporter_permease"/>
</dbReference>
<evidence type="ECO:0000256" key="1">
    <source>
        <dbReference type="ARBA" id="ARBA00004651"/>
    </source>
</evidence>
<evidence type="ECO:0000256" key="4">
    <source>
        <dbReference type="ARBA" id="ARBA00022692"/>
    </source>
</evidence>
<evidence type="ECO:0000313" key="9">
    <source>
        <dbReference type="EMBL" id="TCC63184.1"/>
    </source>
</evidence>
<dbReference type="InterPro" id="IPR000515">
    <property type="entry name" value="MetI-like"/>
</dbReference>
<comment type="subcellular location">
    <subcellularLocation>
        <location evidence="1 7">Cell membrane</location>
        <topology evidence="1 7">Multi-pass membrane protein</topology>
    </subcellularLocation>
</comment>
<comment type="caution">
    <text evidence="9">The sequence shown here is derived from an EMBL/GenBank/DDBJ whole genome shotgun (WGS) entry which is preliminary data.</text>
</comment>
<keyword evidence="5 7" id="KW-1133">Transmembrane helix</keyword>
<dbReference type="Proteomes" id="UP000291144">
    <property type="component" value="Unassembled WGS sequence"/>
</dbReference>
<dbReference type="Pfam" id="PF00528">
    <property type="entry name" value="BPD_transp_1"/>
    <property type="match status" value="1"/>
</dbReference>
<keyword evidence="4 7" id="KW-0812">Transmembrane</keyword>
<protein>
    <submittedName>
        <fullName evidence="9">Sugar ABC transporter permease</fullName>
    </submittedName>
</protein>
<evidence type="ECO:0000256" key="6">
    <source>
        <dbReference type="ARBA" id="ARBA00023136"/>
    </source>
</evidence>
<evidence type="ECO:0000256" key="5">
    <source>
        <dbReference type="ARBA" id="ARBA00022989"/>
    </source>
</evidence>
<dbReference type="Gene3D" id="1.10.3720.10">
    <property type="entry name" value="MetI-like"/>
    <property type="match status" value="1"/>
</dbReference>
<dbReference type="AlphaFoldDB" id="A0A4R0KUF8"/>
<keyword evidence="10" id="KW-1185">Reference proteome</keyword>
<evidence type="ECO:0000256" key="2">
    <source>
        <dbReference type="ARBA" id="ARBA00022448"/>
    </source>
</evidence>
<evidence type="ECO:0000259" key="8">
    <source>
        <dbReference type="PROSITE" id="PS50928"/>
    </source>
</evidence>
<keyword evidence="6 7" id="KW-0472">Membrane</keyword>
<evidence type="ECO:0000256" key="7">
    <source>
        <dbReference type="RuleBase" id="RU363032"/>
    </source>
</evidence>
<reference evidence="9 10" key="1">
    <citation type="submission" date="2019-02" db="EMBL/GenBank/DDBJ databases">
        <title>Kribbella capetownensis sp. nov. and Kribbella speibonae sp. nov., isolated from soil.</title>
        <authorList>
            <person name="Curtis S.M."/>
            <person name="Norton I."/>
            <person name="Everest G.J."/>
            <person name="Meyers P.R."/>
        </authorList>
    </citation>
    <scope>NUCLEOTIDE SEQUENCE [LARGE SCALE GENOMIC DNA]</scope>
    <source>
        <strain evidence="9 10">NRRL B-24813</strain>
    </source>
</reference>
<feature type="domain" description="ABC transmembrane type-1" evidence="8">
    <location>
        <begin position="81"/>
        <end position="294"/>
    </location>
</feature>
<feature type="transmembrane region" description="Helical" evidence="7">
    <location>
        <begin position="216"/>
        <end position="237"/>
    </location>
</feature>
<accession>A0A4R0KUF8</accession>
<name>A0A4R0KUF8_9ACTN</name>
<dbReference type="GO" id="GO:0005886">
    <property type="term" value="C:plasma membrane"/>
    <property type="evidence" value="ECO:0007669"/>
    <property type="project" value="UniProtKB-SubCell"/>
</dbReference>
<gene>
    <name evidence="9" type="ORF">E0H73_11985</name>
</gene>
<dbReference type="OrthoDB" id="4319190at2"/>
<dbReference type="RefSeq" id="WP_131353946.1">
    <property type="nucleotide sequence ID" value="NZ_SJKB01000003.1"/>
</dbReference>
<keyword evidence="2 7" id="KW-0813">Transport</keyword>
<dbReference type="PANTHER" id="PTHR30193">
    <property type="entry name" value="ABC TRANSPORTER PERMEASE PROTEIN"/>
    <property type="match status" value="1"/>
</dbReference>
<sequence length="305" mass="33611">MLRPSRPPKSRELPSVLRRAREFSGFALPGLFLYGLLVLVPIGWTVAQGFTDRNRFDPQSSWVGLDQFRRLLEDDQFWLVLKNTFVVTVIVVVVPNVLGLGIALLLDRESLLYRLLRSVFFTPVILSGIVVSVIWQSVLRPDGVLNKVLADAGVESAPGWLSDPSIALYSISGILCWQMLGFCVVVYLAGLNGVPKELYEAAIVDGAGWWRRFGSVTWPMIASAVTINTVMLLISGFKVYEHILVLTNGGPGRNTTASIAFDVIEKGVRGDRIGYAAAQATIMLCIIVVLSGVVLRLLQRREVQL</sequence>
<keyword evidence="3" id="KW-1003">Cell membrane</keyword>
<dbReference type="GO" id="GO:0055085">
    <property type="term" value="P:transmembrane transport"/>
    <property type="evidence" value="ECO:0007669"/>
    <property type="project" value="InterPro"/>
</dbReference>
<dbReference type="CDD" id="cd06261">
    <property type="entry name" value="TM_PBP2"/>
    <property type="match status" value="1"/>
</dbReference>